<dbReference type="Pfam" id="PF01488">
    <property type="entry name" value="Shikimate_DH"/>
    <property type="match status" value="1"/>
</dbReference>
<comment type="subunit">
    <text evidence="5">Homodimer.</text>
</comment>
<keyword evidence="5" id="KW-0028">Amino-acid biosynthesis</keyword>
<comment type="catalytic activity">
    <reaction evidence="4 5">
        <text>shikimate + NADP(+) = 3-dehydroshikimate + NADPH + H(+)</text>
        <dbReference type="Rhea" id="RHEA:17737"/>
        <dbReference type="ChEBI" id="CHEBI:15378"/>
        <dbReference type="ChEBI" id="CHEBI:16630"/>
        <dbReference type="ChEBI" id="CHEBI:36208"/>
        <dbReference type="ChEBI" id="CHEBI:57783"/>
        <dbReference type="ChEBI" id="CHEBI:58349"/>
        <dbReference type="EC" id="1.1.1.25"/>
    </reaction>
</comment>
<dbReference type="Pfam" id="PF18317">
    <property type="entry name" value="SDH_C"/>
    <property type="match status" value="1"/>
</dbReference>
<dbReference type="EC" id="1.1.1.25" evidence="2 5"/>
<dbReference type="InterPro" id="IPR006151">
    <property type="entry name" value="Shikm_DH/Glu-tRNA_Rdtase"/>
</dbReference>
<feature type="binding site" evidence="5">
    <location>
        <position position="286"/>
    </location>
    <ligand>
        <name>shikimate</name>
        <dbReference type="ChEBI" id="CHEBI:36208"/>
    </ligand>
</feature>
<organism evidence="9 10">
    <name type="scientific">Streptomonospora halophila</name>
    <dbReference type="NCBI Taxonomy" id="427369"/>
    <lineage>
        <taxon>Bacteria</taxon>
        <taxon>Bacillati</taxon>
        <taxon>Actinomycetota</taxon>
        <taxon>Actinomycetes</taxon>
        <taxon>Streptosporangiales</taxon>
        <taxon>Nocardiopsidaceae</taxon>
        <taxon>Streptomonospora</taxon>
    </lineage>
</organism>
<accession>A0ABP9GFF5</accession>
<feature type="active site" description="Proton acceptor" evidence="5">
    <location>
        <position position="102"/>
    </location>
</feature>
<proteinExistence type="inferred from homology"/>
<feature type="domain" description="Shikimate dehydrogenase substrate binding N-terminal" evidence="7">
    <location>
        <begin position="38"/>
        <end position="125"/>
    </location>
</feature>
<dbReference type="HAMAP" id="MF_00222">
    <property type="entry name" value="Shikimate_DH_AroE"/>
    <property type="match status" value="1"/>
</dbReference>
<evidence type="ECO:0000256" key="4">
    <source>
        <dbReference type="ARBA" id="ARBA00049442"/>
    </source>
</evidence>
<dbReference type="PANTHER" id="PTHR21089:SF1">
    <property type="entry name" value="BIFUNCTIONAL 3-DEHYDROQUINATE DEHYDRATASE_SHIKIMATE DEHYDROGENASE, CHLOROPLASTIC"/>
    <property type="match status" value="1"/>
</dbReference>
<evidence type="ECO:0000256" key="3">
    <source>
        <dbReference type="ARBA" id="ARBA00023141"/>
    </source>
</evidence>
<sequence length="315" mass="32532">MTGAIGDDAALRAVGEDQARGAAGAGPRGTAPSYLVGLVGAGVGPSLTPSLHEREAAATGRRLIYRTIDIAELDLPPESVADLVPAARRLGFNGLNITHPCKQLVLPVLDGLTSDAAAIGAVNTVVFDGGSAIGHNTDGSGFARSLERGLPHAPRERVVLLGAGGAGAAVAHALLESGVRTLVVADLDTGRAAELAERVGRRFRGARCEPAGADDPERLLAGADGLVHATPVGMAHHPGTPVPRELLRPPLWVADVVYRPLRTELLRDARSQGCATLDGGAMAVFQAADAFQLFTGTPPDRERMLAHFHDLLAAE</sequence>
<evidence type="ECO:0000259" key="6">
    <source>
        <dbReference type="Pfam" id="PF01488"/>
    </source>
</evidence>
<protein>
    <recommendedName>
        <fullName evidence="2 5">Shikimate dehydrogenase (NADP(+))</fullName>
        <shortName evidence="5">SDH</shortName>
        <ecNumber evidence="2 5">1.1.1.25</ecNumber>
    </recommendedName>
</protein>
<dbReference type="InterPro" id="IPR036291">
    <property type="entry name" value="NAD(P)-bd_dom_sf"/>
</dbReference>
<keyword evidence="3 5" id="KW-0057">Aromatic amino acid biosynthesis</keyword>
<evidence type="ECO:0000259" key="7">
    <source>
        <dbReference type="Pfam" id="PF08501"/>
    </source>
</evidence>
<dbReference type="Gene3D" id="3.40.50.720">
    <property type="entry name" value="NAD(P)-binding Rossmann-like Domain"/>
    <property type="match status" value="1"/>
</dbReference>
<comment type="caution">
    <text evidence="9">The sequence shown here is derived from an EMBL/GenBank/DDBJ whole genome shotgun (WGS) entry which is preliminary data.</text>
</comment>
<dbReference type="Pfam" id="PF08501">
    <property type="entry name" value="Shikimate_dh_N"/>
    <property type="match status" value="1"/>
</dbReference>
<evidence type="ECO:0000256" key="2">
    <source>
        <dbReference type="ARBA" id="ARBA00012962"/>
    </source>
</evidence>
<feature type="binding site" evidence="5">
    <location>
        <begin position="46"/>
        <end position="48"/>
    </location>
    <ligand>
        <name>shikimate</name>
        <dbReference type="ChEBI" id="CHEBI:36208"/>
    </ligand>
</feature>
<evidence type="ECO:0000256" key="5">
    <source>
        <dbReference type="HAMAP-Rule" id="MF_00222"/>
    </source>
</evidence>
<feature type="binding site" evidence="5">
    <location>
        <position position="123"/>
    </location>
    <ligand>
        <name>shikimate</name>
        <dbReference type="ChEBI" id="CHEBI:36208"/>
    </ligand>
</feature>
<feature type="domain" description="Quinate/shikimate 5-dehydrogenase/glutamyl-tRNA reductase" evidence="6">
    <location>
        <begin position="152"/>
        <end position="201"/>
    </location>
</feature>
<evidence type="ECO:0000259" key="8">
    <source>
        <dbReference type="Pfam" id="PF18317"/>
    </source>
</evidence>
<dbReference type="EMBL" id="BAABIK010000003">
    <property type="protein sequence ID" value="GAA4930532.1"/>
    <property type="molecule type" value="Genomic_DNA"/>
</dbReference>
<dbReference type="Gene3D" id="3.40.50.10860">
    <property type="entry name" value="Leucine Dehydrogenase, chain A, domain 1"/>
    <property type="match status" value="1"/>
</dbReference>
<evidence type="ECO:0000313" key="9">
    <source>
        <dbReference type="EMBL" id="GAA4930532.1"/>
    </source>
</evidence>
<dbReference type="InterPro" id="IPR046346">
    <property type="entry name" value="Aminoacid_DH-like_N_sf"/>
</dbReference>
<dbReference type="NCBIfam" id="NF001319">
    <property type="entry name" value="PRK00258.3-3"/>
    <property type="match status" value="1"/>
</dbReference>
<gene>
    <name evidence="5" type="primary">aroE</name>
    <name evidence="9" type="ORF">GCM10023224_07810</name>
</gene>
<dbReference type="RefSeq" id="WP_425579353.1">
    <property type="nucleotide sequence ID" value="NZ_BAABIK010000003.1"/>
</dbReference>
<feature type="binding site" evidence="5">
    <location>
        <position position="258"/>
    </location>
    <ligand>
        <name>shikimate</name>
        <dbReference type="ChEBI" id="CHEBI:36208"/>
    </ligand>
</feature>
<keyword evidence="5" id="KW-0521">NADP</keyword>
<comment type="function">
    <text evidence="5">Involved in the biosynthesis of the chorismate, which leads to the biosynthesis of aromatic amino acids. Catalyzes the reversible NADPH linked reduction of 3-dehydroshikimate (DHSA) to yield shikimate (SA).</text>
</comment>
<dbReference type="PANTHER" id="PTHR21089">
    <property type="entry name" value="SHIKIMATE DEHYDROGENASE"/>
    <property type="match status" value="1"/>
</dbReference>
<name>A0ABP9GFF5_9ACTN</name>
<evidence type="ECO:0000313" key="10">
    <source>
        <dbReference type="Proteomes" id="UP001499993"/>
    </source>
</evidence>
<dbReference type="SUPFAM" id="SSF53223">
    <property type="entry name" value="Aminoacid dehydrogenase-like, N-terminal domain"/>
    <property type="match status" value="1"/>
</dbReference>
<dbReference type="Proteomes" id="UP001499993">
    <property type="component" value="Unassembled WGS sequence"/>
</dbReference>
<feature type="binding site" evidence="5">
    <location>
        <position position="138"/>
    </location>
    <ligand>
        <name>shikimate</name>
        <dbReference type="ChEBI" id="CHEBI:36208"/>
    </ligand>
</feature>
<dbReference type="NCBIfam" id="NF009201">
    <property type="entry name" value="PRK12549.1"/>
    <property type="match status" value="1"/>
</dbReference>
<dbReference type="InterPro" id="IPR013708">
    <property type="entry name" value="Shikimate_DH-bd_N"/>
</dbReference>
<feature type="binding site" evidence="5">
    <location>
        <begin position="162"/>
        <end position="166"/>
    </location>
    <ligand>
        <name>NADP(+)</name>
        <dbReference type="ChEBI" id="CHEBI:58349"/>
    </ligand>
</feature>
<dbReference type="CDD" id="cd01065">
    <property type="entry name" value="NAD_bind_Shikimate_DH"/>
    <property type="match status" value="1"/>
</dbReference>
<comment type="pathway">
    <text evidence="1 5">Metabolic intermediate biosynthesis; chorismate biosynthesis; chorismate from D-erythrose 4-phosphate and phosphoenolpyruvate: step 4/7.</text>
</comment>
<dbReference type="InterPro" id="IPR022893">
    <property type="entry name" value="Shikimate_DH_fam"/>
</dbReference>
<feature type="binding site" evidence="5">
    <location>
        <position position="98"/>
    </location>
    <ligand>
        <name>shikimate</name>
        <dbReference type="ChEBI" id="CHEBI:36208"/>
    </ligand>
</feature>
<comment type="caution">
    <text evidence="5">Lacks conserved residue(s) required for the propagation of feature annotation.</text>
</comment>
<reference evidence="10" key="1">
    <citation type="journal article" date="2019" name="Int. J. Syst. Evol. Microbiol.">
        <title>The Global Catalogue of Microorganisms (GCM) 10K type strain sequencing project: providing services to taxonomists for standard genome sequencing and annotation.</title>
        <authorList>
            <consortium name="The Broad Institute Genomics Platform"/>
            <consortium name="The Broad Institute Genome Sequencing Center for Infectious Disease"/>
            <person name="Wu L."/>
            <person name="Ma J."/>
        </authorList>
    </citation>
    <scope>NUCLEOTIDE SEQUENCE [LARGE SCALE GENOMIC DNA]</scope>
    <source>
        <strain evidence="10">JCM 18123</strain>
    </source>
</reference>
<feature type="binding site" evidence="5">
    <location>
        <position position="256"/>
    </location>
    <ligand>
        <name>NADP(+)</name>
        <dbReference type="ChEBI" id="CHEBI:58349"/>
    </ligand>
</feature>
<evidence type="ECO:0000256" key="1">
    <source>
        <dbReference type="ARBA" id="ARBA00004871"/>
    </source>
</evidence>
<keyword evidence="5" id="KW-0560">Oxidoreductase</keyword>
<comment type="similarity">
    <text evidence="5">Belongs to the shikimate dehydrogenase family.</text>
</comment>
<dbReference type="SUPFAM" id="SSF51735">
    <property type="entry name" value="NAD(P)-binding Rossmann-fold domains"/>
    <property type="match status" value="1"/>
</dbReference>
<keyword evidence="10" id="KW-1185">Reference proteome</keyword>
<dbReference type="InterPro" id="IPR041121">
    <property type="entry name" value="SDH_C"/>
</dbReference>
<feature type="binding site" evidence="5">
    <location>
        <position position="279"/>
    </location>
    <ligand>
        <name>NADP(+)</name>
        <dbReference type="ChEBI" id="CHEBI:58349"/>
    </ligand>
</feature>
<feature type="domain" description="SDH C-terminal" evidence="8">
    <location>
        <begin position="282"/>
        <end position="306"/>
    </location>
</feature>